<dbReference type="RefSeq" id="WP_138727559.1">
    <property type="nucleotide sequence ID" value="NZ_SRMP02000001.1"/>
</dbReference>
<evidence type="ECO:0000313" key="3">
    <source>
        <dbReference type="Proteomes" id="UP001517367"/>
    </source>
</evidence>
<keyword evidence="3" id="KW-1185">Reference proteome</keyword>
<name>A0ABW9JC26_9SPHI</name>
<organism evidence="2 3">
    <name type="scientific">Pedobacter helvus</name>
    <dbReference type="NCBI Taxonomy" id="2563444"/>
    <lineage>
        <taxon>Bacteria</taxon>
        <taxon>Pseudomonadati</taxon>
        <taxon>Bacteroidota</taxon>
        <taxon>Sphingobacteriia</taxon>
        <taxon>Sphingobacteriales</taxon>
        <taxon>Sphingobacteriaceae</taxon>
        <taxon>Pedobacter</taxon>
    </lineage>
</organism>
<dbReference type="Proteomes" id="UP001517367">
    <property type="component" value="Unassembled WGS sequence"/>
</dbReference>
<feature type="chain" id="PRO_5045853254" evidence="1">
    <location>
        <begin position="20"/>
        <end position="178"/>
    </location>
</feature>
<feature type="signal peptide" evidence="1">
    <location>
        <begin position="1"/>
        <end position="19"/>
    </location>
</feature>
<reference evidence="2 3" key="1">
    <citation type="submission" date="2024-12" db="EMBL/GenBank/DDBJ databases">
        <authorList>
            <person name="Hu S."/>
        </authorList>
    </citation>
    <scope>NUCLEOTIDE SEQUENCE [LARGE SCALE GENOMIC DNA]</scope>
    <source>
        <strain evidence="2 3">P-25</strain>
    </source>
</reference>
<proteinExistence type="predicted"/>
<evidence type="ECO:0000313" key="2">
    <source>
        <dbReference type="EMBL" id="MFN0289959.1"/>
    </source>
</evidence>
<protein>
    <submittedName>
        <fullName evidence="2">DUF3575 domain-containing protein</fullName>
    </submittedName>
</protein>
<gene>
    <name evidence="2" type="ORF">E5L68_001065</name>
</gene>
<sequence>MTKLALLGLFMSVFFCVKAQTDTAKVGVGKRNELKLNLLNSVLGFPEITYERILTNEASVGLSLAVSLGESNNVFIDNYKFMATPYYRMFFGKKTNGFFIEGNATLINANYFYTVYTSNSSWRVDNKEVSFGLGAALGLKFATKNNYIGEILGGAGRFLGDTYREVYPRIGITIGKRF</sequence>
<dbReference type="EMBL" id="SRMP02000001">
    <property type="protein sequence ID" value="MFN0289959.1"/>
    <property type="molecule type" value="Genomic_DNA"/>
</dbReference>
<evidence type="ECO:0000256" key="1">
    <source>
        <dbReference type="SAM" id="SignalP"/>
    </source>
</evidence>
<comment type="caution">
    <text evidence="2">The sequence shown here is derived from an EMBL/GenBank/DDBJ whole genome shotgun (WGS) entry which is preliminary data.</text>
</comment>
<keyword evidence="1" id="KW-0732">Signal</keyword>
<accession>A0ABW9JC26</accession>